<accession>A0A448X892</accession>
<evidence type="ECO:0000256" key="1">
    <source>
        <dbReference type="SAM" id="MobiDB-lite"/>
    </source>
</evidence>
<dbReference type="AlphaFoldDB" id="A0A448X892"/>
<evidence type="ECO:0000313" key="3">
    <source>
        <dbReference type="Proteomes" id="UP000784294"/>
    </source>
</evidence>
<keyword evidence="3" id="KW-1185">Reference proteome</keyword>
<feature type="region of interest" description="Disordered" evidence="1">
    <location>
        <begin position="28"/>
        <end position="58"/>
    </location>
</feature>
<organism evidence="2 3">
    <name type="scientific">Protopolystoma xenopodis</name>
    <dbReference type="NCBI Taxonomy" id="117903"/>
    <lineage>
        <taxon>Eukaryota</taxon>
        <taxon>Metazoa</taxon>
        <taxon>Spiralia</taxon>
        <taxon>Lophotrochozoa</taxon>
        <taxon>Platyhelminthes</taxon>
        <taxon>Monogenea</taxon>
        <taxon>Polyopisthocotylea</taxon>
        <taxon>Polystomatidea</taxon>
        <taxon>Polystomatidae</taxon>
        <taxon>Protopolystoma</taxon>
    </lineage>
</organism>
<gene>
    <name evidence="2" type="ORF">PXEA_LOCUS24073</name>
</gene>
<dbReference type="EMBL" id="CAAALY010113965">
    <property type="protein sequence ID" value="VEL30633.1"/>
    <property type="molecule type" value="Genomic_DNA"/>
</dbReference>
<feature type="compositionally biased region" description="Polar residues" evidence="1">
    <location>
        <begin position="36"/>
        <end position="55"/>
    </location>
</feature>
<protein>
    <submittedName>
        <fullName evidence="2">Uncharacterized protein</fullName>
    </submittedName>
</protein>
<reference evidence="2" key="1">
    <citation type="submission" date="2018-11" db="EMBL/GenBank/DDBJ databases">
        <authorList>
            <consortium name="Pathogen Informatics"/>
        </authorList>
    </citation>
    <scope>NUCLEOTIDE SEQUENCE</scope>
</reference>
<proteinExistence type="predicted"/>
<comment type="caution">
    <text evidence="2">The sequence shown here is derived from an EMBL/GenBank/DDBJ whole genome shotgun (WGS) entry which is preliminary data.</text>
</comment>
<name>A0A448X892_9PLAT</name>
<sequence length="115" mass="12858">MLARLVSSPLRGSVKWARVEELTETPDWTARLPGSLSPNTPTPFHTHTRTQTPASASLPPRPVRYVWRHMRSCDMLFTLRVSSGAADEWPARRCLASGVKCAADPTDRRSVKWSS</sequence>
<dbReference type="Proteomes" id="UP000784294">
    <property type="component" value="Unassembled WGS sequence"/>
</dbReference>
<evidence type="ECO:0000313" key="2">
    <source>
        <dbReference type="EMBL" id="VEL30633.1"/>
    </source>
</evidence>